<evidence type="ECO:0000256" key="2">
    <source>
        <dbReference type="ARBA" id="ARBA00010617"/>
    </source>
</evidence>
<keyword evidence="4 8" id="KW-0560">Oxidoreductase</keyword>
<sequence length="450" mass="51084">MQLFLDVVEGSGMTFEQSLLGTRGIDTIDPENIEDVLSTQFEEFGLGLRPPTFYPLLGSGIFTQDGRQWKHSREMLRPQFMSNRSENFEQIKACVGDLISCIPPNSIVDLQPLFFRLTFDTTTFLLFGKSMSALSSDDIAGKESEFADAFSLGQDYLSHRGRLGDFYWLLYDSRFRDACKTCHRFVDDAVRDALEDANTEQQEKSKYVFIHALIQETQDPKVLRDQCLNILLAGRDTTACCLTWTFRLLARHPNVLERLREEIESTVGIGDSAVQPDRNDLKKMPYLNFVIKEVLRLYPSVPVNSRAALKTTTLPVGGGEDGRSPILVRRGEAVGYCVYAMHRRKDIYGADAEEFRPERWEGTQLKNVGWGYLPFNGGPRICLGQDFAMLEALYTVVRLIQKYPYIELPENEPSLPPGQEKQVLTLVISSAEGCEVKLRGQSYWVHSDRL</sequence>
<dbReference type="PROSITE" id="PS00086">
    <property type="entry name" value="CYTOCHROME_P450"/>
    <property type="match status" value="1"/>
</dbReference>
<dbReference type="Pfam" id="PF00067">
    <property type="entry name" value="p450"/>
    <property type="match status" value="1"/>
</dbReference>
<evidence type="ECO:0000256" key="6">
    <source>
        <dbReference type="ARBA" id="ARBA00023033"/>
    </source>
</evidence>
<dbReference type="InterPro" id="IPR017972">
    <property type="entry name" value="Cyt_P450_CS"/>
</dbReference>
<comment type="cofactor">
    <cofactor evidence="1 7">
        <name>heme</name>
        <dbReference type="ChEBI" id="CHEBI:30413"/>
    </cofactor>
</comment>
<dbReference type="GO" id="GO:0020037">
    <property type="term" value="F:heme binding"/>
    <property type="evidence" value="ECO:0007669"/>
    <property type="project" value="InterPro"/>
</dbReference>
<name>A0A6A6H5Z9_VIRVR</name>
<reference evidence="9" key="1">
    <citation type="journal article" date="2020" name="Stud. Mycol.">
        <title>101 Dothideomycetes genomes: a test case for predicting lifestyles and emergence of pathogens.</title>
        <authorList>
            <person name="Haridas S."/>
            <person name="Albert R."/>
            <person name="Binder M."/>
            <person name="Bloem J."/>
            <person name="Labutti K."/>
            <person name="Salamov A."/>
            <person name="Andreopoulos B."/>
            <person name="Baker S."/>
            <person name="Barry K."/>
            <person name="Bills G."/>
            <person name="Bluhm B."/>
            <person name="Cannon C."/>
            <person name="Castanera R."/>
            <person name="Culley D."/>
            <person name="Daum C."/>
            <person name="Ezra D."/>
            <person name="Gonzalez J."/>
            <person name="Henrissat B."/>
            <person name="Kuo A."/>
            <person name="Liang C."/>
            <person name="Lipzen A."/>
            <person name="Lutzoni F."/>
            <person name="Magnuson J."/>
            <person name="Mondo S."/>
            <person name="Nolan M."/>
            <person name="Ohm R."/>
            <person name="Pangilinan J."/>
            <person name="Park H.-J."/>
            <person name="Ramirez L."/>
            <person name="Alfaro M."/>
            <person name="Sun H."/>
            <person name="Tritt A."/>
            <person name="Yoshinaga Y."/>
            <person name="Zwiers L.-H."/>
            <person name="Turgeon B."/>
            <person name="Goodwin S."/>
            <person name="Spatafora J."/>
            <person name="Crous P."/>
            <person name="Grigoriev I."/>
        </authorList>
    </citation>
    <scope>NUCLEOTIDE SEQUENCE</scope>
    <source>
        <strain evidence="9">Tuck. ex Michener</strain>
    </source>
</reference>
<dbReference type="PRINTS" id="PR00463">
    <property type="entry name" value="EP450I"/>
</dbReference>
<dbReference type="EMBL" id="ML991806">
    <property type="protein sequence ID" value="KAF2233506.1"/>
    <property type="molecule type" value="Genomic_DNA"/>
</dbReference>
<evidence type="ECO:0000256" key="3">
    <source>
        <dbReference type="ARBA" id="ARBA00022723"/>
    </source>
</evidence>
<keyword evidence="6 8" id="KW-0503">Monooxygenase</keyword>
<dbReference type="GO" id="GO:0016705">
    <property type="term" value="F:oxidoreductase activity, acting on paired donors, with incorporation or reduction of molecular oxygen"/>
    <property type="evidence" value="ECO:0007669"/>
    <property type="project" value="InterPro"/>
</dbReference>
<dbReference type="GO" id="GO:0005506">
    <property type="term" value="F:iron ion binding"/>
    <property type="evidence" value="ECO:0007669"/>
    <property type="project" value="InterPro"/>
</dbReference>
<evidence type="ECO:0000256" key="8">
    <source>
        <dbReference type="RuleBase" id="RU000461"/>
    </source>
</evidence>
<accession>A0A6A6H5Z9</accession>
<dbReference type="PRINTS" id="PR00385">
    <property type="entry name" value="P450"/>
</dbReference>
<dbReference type="Gene3D" id="1.10.630.10">
    <property type="entry name" value="Cytochrome P450"/>
    <property type="match status" value="1"/>
</dbReference>
<evidence type="ECO:0000256" key="5">
    <source>
        <dbReference type="ARBA" id="ARBA00023004"/>
    </source>
</evidence>
<keyword evidence="3 7" id="KW-0479">Metal-binding</keyword>
<evidence type="ECO:0000313" key="10">
    <source>
        <dbReference type="Proteomes" id="UP000800092"/>
    </source>
</evidence>
<organism evidence="9 10">
    <name type="scientific">Viridothelium virens</name>
    <name type="common">Speckled blister lichen</name>
    <name type="synonym">Trypethelium virens</name>
    <dbReference type="NCBI Taxonomy" id="1048519"/>
    <lineage>
        <taxon>Eukaryota</taxon>
        <taxon>Fungi</taxon>
        <taxon>Dikarya</taxon>
        <taxon>Ascomycota</taxon>
        <taxon>Pezizomycotina</taxon>
        <taxon>Dothideomycetes</taxon>
        <taxon>Dothideomycetes incertae sedis</taxon>
        <taxon>Trypetheliales</taxon>
        <taxon>Trypetheliaceae</taxon>
        <taxon>Viridothelium</taxon>
    </lineage>
</organism>
<dbReference type="PANTHER" id="PTHR24287:SF18">
    <property type="entry name" value="CYTOCHROME P450 MONOOXYGENASE APDE-RELATED"/>
    <property type="match status" value="1"/>
</dbReference>
<keyword evidence="7 8" id="KW-0349">Heme</keyword>
<gene>
    <name evidence="9" type="ORF">EV356DRAFT_547710</name>
</gene>
<dbReference type="Proteomes" id="UP000800092">
    <property type="component" value="Unassembled WGS sequence"/>
</dbReference>
<keyword evidence="10" id="KW-1185">Reference proteome</keyword>
<dbReference type="InterPro" id="IPR036396">
    <property type="entry name" value="Cyt_P450_sf"/>
</dbReference>
<dbReference type="InterPro" id="IPR001128">
    <property type="entry name" value="Cyt_P450"/>
</dbReference>
<proteinExistence type="inferred from homology"/>
<dbReference type="OrthoDB" id="1470350at2759"/>
<dbReference type="AlphaFoldDB" id="A0A6A6H5Z9"/>
<dbReference type="CDD" id="cd11063">
    <property type="entry name" value="CYP52"/>
    <property type="match status" value="1"/>
</dbReference>
<dbReference type="PANTHER" id="PTHR24287">
    <property type="entry name" value="P450, PUTATIVE (EUROFUNG)-RELATED"/>
    <property type="match status" value="1"/>
</dbReference>
<comment type="similarity">
    <text evidence="2 8">Belongs to the cytochrome P450 family.</text>
</comment>
<evidence type="ECO:0000313" key="9">
    <source>
        <dbReference type="EMBL" id="KAF2233506.1"/>
    </source>
</evidence>
<feature type="binding site" description="axial binding residue" evidence="7">
    <location>
        <position position="382"/>
    </location>
    <ligand>
        <name>heme</name>
        <dbReference type="ChEBI" id="CHEBI:30413"/>
    </ligand>
    <ligandPart>
        <name>Fe</name>
        <dbReference type="ChEBI" id="CHEBI:18248"/>
    </ligandPart>
</feature>
<dbReference type="SUPFAM" id="SSF48264">
    <property type="entry name" value="Cytochrome P450"/>
    <property type="match status" value="1"/>
</dbReference>
<protein>
    <submittedName>
        <fullName evidence="9">Cytochrome P450 52A11</fullName>
    </submittedName>
</protein>
<evidence type="ECO:0000256" key="1">
    <source>
        <dbReference type="ARBA" id="ARBA00001971"/>
    </source>
</evidence>
<keyword evidence="5 7" id="KW-0408">Iron</keyword>
<dbReference type="InterPro" id="IPR002401">
    <property type="entry name" value="Cyt_P450_E_grp-I"/>
</dbReference>
<evidence type="ECO:0000256" key="7">
    <source>
        <dbReference type="PIRSR" id="PIRSR602401-1"/>
    </source>
</evidence>
<dbReference type="GO" id="GO:0004497">
    <property type="term" value="F:monooxygenase activity"/>
    <property type="evidence" value="ECO:0007669"/>
    <property type="project" value="UniProtKB-KW"/>
</dbReference>
<dbReference type="InterPro" id="IPR047146">
    <property type="entry name" value="Cyt_P450_E_CYP52_fungi"/>
</dbReference>
<evidence type="ECO:0000256" key="4">
    <source>
        <dbReference type="ARBA" id="ARBA00023002"/>
    </source>
</evidence>